<dbReference type="InterPro" id="IPR029058">
    <property type="entry name" value="AB_hydrolase_fold"/>
</dbReference>
<feature type="transmembrane region" description="Helical" evidence="1">
    <location>
        <begin position="117"/>
        <end position="136"/>
    </location>
</feature>
<accession>A0A8T4IKT4</accession>
<gene>
    <name evidence="2" type="ORF">KDA82_07780</name>
</gene>
<dbReference type="Gene3D" id="3.40.50.1820">
    <property type="entry name" value="alpha/beta hydrolase"/>
    <property type="match status" value="1"/>
</dbReference>
<sequence length="565" mass="61802">MAKRADVAVLFVHGIGDQGQGDTLESFSGPLLGTLRQLVDGTGVLVADARLDPGGRIGVALRQGDVSAMWLLSEAWWAKSFSAPSYGQLARWLALAGPQTLYRHALRYKIVPRPARNVPVASALYNSLLGVLYLWLPVFLWRRVFYPALMVAVALVVQVLFLLLIPLASVPLLRRVIQRVQYLLVATVGDSLAFVDVPESFERMVDQVREELRTLDAVASNIVVVAHSQGAAVAHAALRREPLPSERVLSFVTLGAGLDKLTVLRAVGDDGVSAVVRHVGPLWAAPPVLGMILLGAWTPGGVQAALATIAAYGFFLASAFLPLRYYRRLQRSIDEQLPLPGQGERLEWLDVYASADPVPHGPLLPVEERPWTLQPERANVASFEVRNHRSPLTDHTTYQRNTEQVMLPLLDLVCSLTPLWLTRTVADYPRLLERGWARRTRRTGWRARTRLSALLALWGTVTPPTNAVAPLPLLLGALVCLHLAAGAAWRRWDRAESAAWLDHGTGQVRRARALFFVVAGCPLALLAGLQLLVTGDRALAGFFGVLLAVVWGWGAPGALWRTVRG</sequence>
<feature type="transmembrane region" description="Helical" evidence="1">
    <location>
        <begin position="513"/>
        <end position="533"/>
    </location>
</feature>
<keyword evidence="1" id="KW-1133">Transmembrane helix</keyword>
<proteinExistence type="predicted"/>
<dbReference type="AlphaFoldDB" id="A0A8T4IKT4"/>
<name>A0A8T4IKT4_9ACTN</name>
<feature type="transmembrane region" description="Helical" evidence="1">
    <location>
        <begin position="304"/>
        <end position="323"/>
    </location>
</feature>
<keyword evidence="3" id="KW-1185">Reference proteome</keyword>
<feature type="transmembrane region" description="Helical" evidence="1">
    <location>
        <begin position="539"/>
        <end position="560"/>
    </location>
</feature>
<evidence type="ECO:0000313" key="3">
    <source>
        <dbReference type="Proteomes" id="UP000675554"/>
    </source>
</evidence>
<keyword evidence="1" id="KW-0812">Transmembrane</keyword>
<feature type="transmembrane region" description="Helical" evidence="1">
    <location>
        <begin position="279"/>
        <end position="298"/>
    </location>
</feature>
<reference evidence="2" key="1">
    <citation type="submission" date="2021-04" db="EMBL/GenBank/DDBJ databases">
        <title>Sequencing of actinobacteria type strains.</title>
        <authorList>
            <person name="Nguyen G.-S."/>
            <person name="Wentzel A."/>
        </authorList>
    </citation>
    <scope>NUCLEOTIDE SEQUENCE</scope>
    <source>
        <strain evidence="2">DSM 42095</strain>
    </source>
</reference>
<dbReference type="Proteomes" id="UP000675554">
    <property type="component" value="Unassembled WGS sequence"/>
</dbReference>
<dbReference type="SUPFAM" id="SSF53474">
    <property type="entry name" value="alpha/beta-Hydrolases"/>
    <property type="match status" value="1"/>
</dbReference>
<evidence type="ECO:0000256" key="1">
    <source>
        <dbReference type="SAM" id="Phobius"/>
    </source>
</evidence>
<protein>
    <submittedName>
        <fullName evidence="2">Uncharacterized protein</fullName>
    </submittedName>
</protein>
<organism evidence="2 3">
    <name type="scientific">Streptomyces daliensis</name>
    <dbReference type="NCBI Taxonomy" id="299421"/>
    <lineage>
        <taxon>Bacteria</taxon>
        <taxon>Bacillati</taxon>
        <taxon>Actinomycetota</taxon>
        <taxon>Actinomycetes</taxon>
        <taxon>Kitasatosporales</taxon>
        <taxon>Streptomycetaceae</taxon>
        <taxon>Streptomyces</taxon>
    </lineage>
</organism>
<dbReference type="EMBL" id="JAGSMN010000145">
    <property type="protein sequence ID" value="MBR7672916.1"/>
    <property type="molecule type" value="Genomic_DNA"/>
</dbReference>
<comment type="caution">
    <text evidence="2">The sequence shown here is derived from an EMBL/GenBank/DDBJ whole genome shotgun (WGS) entry which is preliminary data.</text>
</comment>
<evidence type="ECO:0000313" key="2">
    <source>
        <dbReference type="EMBL" id="MBR7672916.1"/>
    </source>
</evidence>
<feature type="transmembrane region" description="Helical" evidence="1">
    <location>
        <begin position="471"/>
        <end position="492"/>
    </location>
</feature>
<keyword evidence="1" id="KW-0472">Membrane</keyword>
<feature type="transmembrane region" description="Helical" evidence="1">
    <location>
        <begin position="148"/>
        <end position="173"/>
    </location>
</feature>